<evidence type="ECO:0000313" key="2">
    <source>
        <dbReference type="Proteomes" id="UP000838756"/>
    </source>
</evidence>
<dbReference type="GO" id="GO:0046975">
    <property type="term" value="F:histone H3K36 methyltransferase activity"/>
    <property type="evidence" value="ECO:0007669"/>
    <property type="project" value="TreeGrafter"/>
</dbReference>
<dbReference type="GO" id="GO:0000014">
    <property type="term" value="F:single-stranded DNA endodeoxyribonuclease activity"/>
    <property type="evidence" value="ECO:0007669"/>
    <property type="project" value="TreeGrafter"/>
</dbReference>
<dbReference type="GO" id="GO:0015074">
    <property type="term" value="P:DNA integration"/>
    <property type="evidence" value="ECO:0007669"/>
    <property type="project" value="TreeGrafter"/>
</dbReference>
<reference evidence="1" key="1">
    <citation type="submission" date="2022-03" db="EMBL/GenBank/DDBJ databases">
        <authorList>
            <person name="Lindestad O."/>
        </authorList>
    </citation>
    <scope>NUCLEOTIDE SEQUENCE</scope>
</reference>
<name>A0A8S4SQJ5_9NEOP</name>
<proteinExistence type="predicted"/>
<gene>
    <name evidence="1" type="primary">jg11739</name>
    <name evidence="1" type="ORF">PAEG_LOCUS27650</name>
</gene>
<accession>A0A8S4SQJ5</accession>
<dbReference type="Proteomes" id="UP000838756">
    <property type="component" value="Unassembled WGS sequence"/>
</dbReference>
<dbReference type="GO" id="GO:0005634">
    <property type="term" value="C:nucleus"/>
    <property type="evidence" value="ECO:0007669"/>
    <property type="project" value="TreeGrafter"/>
</dbReference>
<organism evidence="1 2">
    <name type="scientific">Pararge aegeria aegeria</name>
    <dbReference type="NCBI Taxonomy" id="348720"/>
    <lineage>
        <taxon>Eukaryota</taxon>
        <taxon>Metazoa</taxon>
        <taxon>Ecdysozoa</taxon>
        <taxon>Arthropoda</taxon>
        <taxon>Hexapoda</taxon>
        <taxon>Insecta</taxon>
        <taxon>Pterygota</taxon>
        <taxon>Neoptera</taxon>
        <taxon>Endopterygota</taxon>
        <taxon>Lepidoptera</taxon>
        <taxon>Glossata</taxon>
        <taxon>Ditrysia</taxon>
        <taxon>Papilionoidea</taxon>
        <taxon>Nymphalidae</taxon>
        <taxon>Satyrinae</taxon>
        <taxon>Satyrini</taxon>
        <taxon>Parargina</taxon>
        <taxon>Pararge</taxon>
    </lineage>
</organism>
<dbReference type="GO" id="GO:0031297">
    <property type="term" value="P:replication fork processing"/>
    <property type="evidence" value="ECO:0007669"/>
    <property type="project" value="TreeGrafter"/>
</dbReference>
<dbReference type="PANTHER" id="PTHR46060:SF2">
    <property type="entry name" value="HISTONE-LYSINE N-METHYLTRANSFERASE SETMAR"/>
    <property type="match status" value="1"/>
</dbReference>
<dbReference type="GO" id="GO:0006303">
    <property type="term" value="P:double-strand break repair via nonhomologous end joining"/>
    <property type="evidence" value="ECO:0007669"/>
    <property type="project" value="TreeGrafter"/>
</dbReference>
<protein>
    <submittedName>
        <fullName evidence="1">Jg11739 protein</fullName>
    </submittedName>
</protein>
<dbReference type="EMBL" id="CAKXAJ010026520">
    <property type="protein sequence ID" value="CAH2269431.1"/>
    <property type="molecule type" value="Genomic_DNA"/>
</dbReference>
<dbReference type="AlphaFoldDB" id="A0A8S4SQJ5"/>
<dbReference type="GO" id="GO:0044774">
    <property type="term" value="P:mitotic DNA integrity checkpoint signaling"/>
    <property type="evidence" value="ECO:0007669"/>
    <property type="project" value="TreeGrafter"/>
</dbReference>
<evidence type="ECO:0000313" key="1">
    <source>
        <dbReference type="EMBL" id="CAH2269431.1"/>
    </source>
</evidence>
<dbReference type="GO" id="GO:0003697">
    <property type="term" value="F:single-stranded DNA binding"/>
    <property type="evidence" value="ECO:0007669"/>
    <property type="project" value="TreeGrafter"/>
</dbReference>
<dbReference type="GO" id="GO:0000729">
    <property type="term" value="P:DNA double-strand break processing"/>
    <property type="evidence" value="ECO:0007669"/>
    <property type="project" value="TreeGrafter"/>
</dbReference>
<keyword evidence="2" id="KW-1185">Reference proteome</keyword>
<sequence>MQSNPRKKSLGCLMFDDGPSRSSASVRVAQIWFKRFQSGNFDVKDAPHSGHPIMDKMDAIFEVEQDRHISSYNVAEELGIDHKTVLAHLKKTVHKKAGYLGTSRAH</sequence>
<comment type="caution">
    <text evidence="1">The sequence shown here is derived from an EMBL/GenBank/DDBJ whole genome shotgun (WGS) entry which is preliminary data.</text>
</comment>
<dbReference type="GO" id="GO:0003690">
    <property type="term" value="F:double-stranded DNA binding"/>
    <property type="evidence" value="ECO:0007669"/>
    <property type="project" value="TreeGrafter"/>
</dbReference>
<dbReference type="GO" id="GO:0035861">
    <property type="term" value="C:site of double-strand break"/>
    <property type="evidence" value="ECO:0007669"/>
    <property type="project" value="TreeGrafter"/>
</dbReference>
<dbReference type="GO" id="GO:0042800">
    <property type="term" value="F:histone H3K4 methyltransferase activity"/>
    <property type="evidence" value="ECO:0007669"/>
    <property type="project" value="TreeGrafter"/>
</dbReference>
<dbReference type="InterPro" id="IPR052709">
    <property type="entry name" value="Transposase-MT_Hybrid"/>
</dbReference>
<dbReference type="PANTHER" id="PTHR46060">
    <property type="entry name" value="MARINER MOS1 TRANSPOSASE-LIKE PROTEIN"/>
    <property type="match status" value="1"/>
</dbReference>
<dbReference type="GO" id="GO:0000793">
    <property type="term" value="C:condensed chromosome"/>
    <property type="evidence" value="ECO:0007669"/>
    <property type="project" value="TreeGrafter"/>
</dbReference>
<dbReference type="GO" id="GO:0044547">
    <property type="term" value="F:DNA topoisomerase binding"/>
    <property type="evidence" value="ECO:0007669"/>
    <property type="project" value="TreeGrafter"/>
</dbReference>
<dbReference type="OrthoDB" id="616263at2759"/>